<dbReference type="EMBL" id="OZ034817">
    <property type="protein sequence ID" value="CAL1382081.1"/>
    <property type="molecule type" value="Genomic_DNA"/>
</dbReference>
<organism evidence="1 2">
    <name type="scientific">Linum trigynum</name>
    <dbReference type="NCBI Taxonomy" id="586398"/>
    <lineage>
        <taxon>Eukaryota</taxon>
        <taxon>Viridiplantae</taxon>
        <taxon>Streptophyta</taxon>
        <taxon>Embryophyta</taxon>
        <taxon>Tracheophyta</taxon>
        <taxon>Spermatophyta</taxon>
        <taxon>Magnoliopsida</taxon>
        <taxon>eudicotyledons</taxon>
        <taxon>Gunneridae</taxon>
        <taxon>Pentapetalae</taxon>
        <taxon>rosids</taxon>
        <taxon>fabids</taxon>
        <taxon>Malpighiales</taxon>
        <taxon>Linaceae</taxon>
        <taxon>Linum</taxon>
    </lineage>
</organism>
<dbReference type="Proteomes" id="UP001497516">
    <property type="component" value="Chromosome 4"/>
</dbReference>
<evidence type="ECO:0000313" key="1">
    <source>
        <dbReference type="EMBL" id="CAL1382081.1"/>
    </source>
</evidence>
<reference evidence="1 2" key="1">
    <citation type="submission" date="2024-04" db="EMBL/GenBank/DDBJ databases">
        <authorList>
            <person name="Fracassetti M."/>
        </authorList>
    </citation>
    <scope>NUCLEOTIDE SEQUENCE [LARGE SCALE GENOMIC DNA]</scope>
</reference>
<gene>
    <name evidence="1" type="ORF">LTRI10_LOCUS23424</name>
</gene>
<protein>
    <submittedName>
        <fullName evidence="1">Uncharacterized protein</fullName>
    </submittedName>
</protein>
<accession>A0AAV2E830</accession>
<sequence length="88" mass="9607">MVHSSEHELREGSVALPLRHLADECGIELHIELVIYELVDGEEVAPLRMGYRSKDRGSTPEHVEHVQVQALVGSDVGGAPSLELVSIL</sequence>
<name>A0AAV2E830_9ROSI</name>
<dbReference type="AlphaFoldDB" id="A0AAV2E830"/>
<proteinExistence type="predicted"/>
<evidence type="ECO:0000313" key="2">
    <source>
        <dbReference type="Proteomes" id="UP001497516"/>
    </source>
</evidence>
<keyword evidence="2" id="KW-1185">Reference proteome</keyword>